<dbReference type="RefSeq" id="WP_183547823.1">
    <property type="nucleotide sequence ID" value="NZ_BMQT01000005.1"/>
</dbReference>
<proteinExistence type="predicted"/>
<reference evidence="1 2" key="1">
    <citation type="submission" date="2020-08" db="EMBL/GenBank/DDBJ databases">
        <title>Genomic Encyclopedia of Type Strains, Phase III (KMG-III): the genomes of soil and plant-associated and newly described type strains.</title>
        <authorList>
            <person name="Whitman W."/>
        </authorList>
    </citation>
    <scope>NUCLEOTIDE SEQUENCE [LARGE SCALE GENOMIC DNA]</scope>
    <source>
        <strain evidence="1 2">CECT 3302</strain>
    </source>
</reference>
<sequence length="112" mass="12001">MNIPPRAARLCDLHRDHGVAITSVAAPTPAEAATCTSYNYSYGGNGTCVRCIRTRQAVVARQTSSRYWDSSVAVDGIVGPKTWAYLCSPYYYGTGPAKSYPYAAARAAGCRV</sequence>
<keyword evidence="2" id="KW-1185">Reference proteome</keyword>
<gene>
    <name evidence="1" type="ORF">FHS12_003616</name>
</gene>
<dbReference type="AlphaFoldDB" id="A0A7W5A6L4"/>
<comment type="caution">
    <text evidence="1">The sequence shown here is derived from an EMBL/GenBank/DDBJ whole genome shotgun (WGS) entry which is preliminary data.</text>
</comment>
<dbReference type="Gene3D" id="1.10.101.10">
    <property type="entry name" value="PGBD-like superfamily/PGBD"/>
    <property type="match status" value="1"/>
</dbReference>
<evidence type="ECO:0000313" key="1">
    <source>
        <dbReference type="EMBL" id="MBB3090658.1"/>
    </source>
</evidence>
<name>A0A7W5A6L4_9ACTN</name>
<evidence type="ECO:0008006" key="3">
    <source>
        <dbReference type="Google" id="ProtNLM"/>
    </source>
</evidence>
<organism evidence="1 2">
    <name type="scientific">Nocardioides albus</name>
    <dbReference type="NCBI Taxonomy" id="1841"/>
    <lineage>
        <taxon>Bacteria</taxon>
        <taxon>Bacillati</taxon>
        <taxon>Actinomycetota</taxon>
        <taxon>Actinomycetes</taxon>
        <taxon>Propionibacteriales</taxon>
        <taxon>Nocardioidaceae</taxon>
        <taxon>Nocardioides</taxon>
    </lineage>
</organism>
<dbReference type="InterPro" id="IPR036366">
    <property type="entry name" value="PGBDSf"/>
</dbReference>
<dbReference type="Proteomes" id="UP000577707">
    <property type="component" value="Unassembled WGS sequence"/>
</dbReference>
<dbReference type="EMBL" id="JACHXG010000007">
    <property type="protein sequence ID" value="MBB3090658.1"/>
    <property type="molecule type" value="Genomic_DNA"/>
</dbReference>
<evidence type="ECO:0000313" key="2">
    <source>
        <dbReference type="Proteomes" id="UP000577707"/>
    </source>
</evidence>
<accession>A0A7W5A6L4</accession>
<protein>
    <recommendedName>
        <fullName evidence="3">Peptidoglycan binding-like domain-containing protein</fullName>
    </recommendedName>
</protein>